<dbReference type="InterPro" id="IPR007662">
    <property type="entry name" value="SigmaC_C"/>
</dbReference>
<gene>
    <name evidence="3" type="primary">sigmaC</name>
</gene>
<protein>
    <submittedName>
        <fullName evidence="3">SigmaC</fullName>
    </submittedName>
</protein>
<dbReference type="Gene3D" id="2.60.90.40">
    <property type="match status" value="1"/>
</dbReference>
<proteinExistence type="predicted"/>
<name>A0A193PP51_9REOV</name>
<evidence type="ECO:0000259" key="1">
    <source>
        <dbReference type="Pfam" id="PF04582"/>
    </source>
</evidence>
<dbReference type="SUPFAM" id="SSF57997">
    <property type="entry name" value="Tropomyosin"/>
    <property type="match status" value="1"/>
</dbReference>
<dbReference type="Pfam" id="PF04582">
    <property type="entry name" value="Reo_sigmaC"/>
    <property type="match status" value="1"/>
</dbReference>
<dbReference type="Gene3D" id="2.10.25.20">
    <property type="entry name" value="reovirus attachment protein sigma1, domain 1"/>
    <property type="match status" value="1"/>
</dbReference>
<organism evidence="3">
    <name type="scientific">Avian orthoreovirus</name>
    <dbReference type="NCBI Taxonomy" id="38170"/>
    <lineage>
        <taxon>Viruses</taxon>
        <taxon>Riboviria</taxon>
        <taxon>Orthornavirae</taxon>
        <taxon>Duplornaviricota</taxon>
        <taxon>Resentoviricetes</taxon>
        <taxon>Reovirales</taxon>
        <taxon>Spinareoviridae</taxon>
        <taxon>Orthoreovirus</taxon>
        <taxon>Orthoreovirus avis</taxon>
    </lineage>
</organism>
<sequence length="326" mass="35282">MAGLTPSQRREVVGLILSLTSSVTTNCGDLTTIYERLLKLDSSVESLTISIGDLSRRFSELEADLQNVDSSMRQLTSSFTILSDEVRQLHSAVSDNMASISSLSATVADHQRLLTDTQISVNANATDITNIKGSVTTLSLTAADLEKRLKVVESGSGSSLEFASPLSLDNGVVSLNMDPYFCSDNHALTSYSSDAQLMQFQWLARGDDGSSSSVEMLVNAHCHGRRTDYMMSTTENLTVTGNSTSLVFSLEYITKPPSDMSRLVPRAGFQAASFPVDVSFTRDTTTHAYQVYGAFTSPRIFKITFLTGGTGTANLRFLTVRTGIDT</sequence>
<feature type="domain" description="Reovirus sigma C capsid protein C-terminal" evidence="1">
    <location>
        <begin position="197"/>
        <end position="326"/>
    </location>
</feature>
<dbReference type="EMBL" id="LC164026">
    <property type="protein sequence ID" value="BAV18310.1"/>
    <property type="molecule type" value="Genomic_RNA"/>
</dbReference>
<dbReference type="Pfam" id="PF17750">
    <property type="entry name" value="Reo_sigmaC_M"/>
    <property type="match status" value="1"/>
</dbReference>
<reference evidence="3" key="1">
    <citation type="submission" date="2016-06" db="EMBL/GenBank/DDBJ databases">
        <title>S1 gene of avian orthoreovirus isolated from Crow.</title>
        <authorList>
            <person name="Yamamoto E."/>
        </authorList>
    </citation>
    <scope>NUCLEOTIDE SEQUENCE</scope>
    <source>
        <strain evidence="3">ARV/Crow/Kagawa/P3/2012</strain>
    </source>
</reference>
<dbReference type="InterPro" id="IPR041345">
    <property type="entry name" value="Reo_sigmaC_M"/>
</dbReference>
<evidence type="ECO:0000313" key="3">
    <source>
        <dbReference type="EMBL" id="BAV18310.1"/>
    </source>
</evidence>
<accession>A0A193PP51</accession>
<feature type="domain" description="Reovirus sigma C capsid protein triple beta spiral" evidence="2">
    <location>
        <begin position="155"/>
        <end position="194"/>
    </location>
</feature>
<dbReference type="Gene3D" id="1.20.5.170">
    <property type="match status" value="1"/>
</dbReference>
<evidence type="ECO:0000259" key="2">
    <source>
        <dbReference type="Pfam" id="PF17750"/>
    </source>
</evidence>
<dbReference type="SMR" id="A0A193PP51"/>